<feature type="region of interest" description="Disordered" evidence="1">
    <location>
        <begin position="97"/>
        <end position="118"/>
    </location>
</feature>
<sequence>MDKPSQSLTQTLSYLKLCTSQIISSQLSVSQAGSAKHINDLISLESIELDHANEQVTELQKTLFRALHALEAGQSDMVHDALIDAIEQINHELTVPKKKGLSNASVGNEELSDPALVG</sequence>
<dbReference type="AlphaFoldDB" id="A0A0C5WL93"/>
<name>A0A0C5WL93_9GAMM</name>
<dbReference type="HOGENOM" id="CLU_2070890_0_0_6"/>
<dbReference type="Proteomes" id="UP000032303">
    <property type="component" value="Chromosome 1"/>
</dbReference>
<evidence type="ECO:0000313" key="3">
    <source>
        <dbReference type="Proteomes" id="UP000032303"/>
    </source>
</evidence>
<dbReference type="PATRIC" id="fig|658445.3.peg.892"/>
<dbReference type="KEGG" id="pgb:H744_1c0819"/>
<keyword evidence="3" id="KW-1185">Reference proteome</keyword>
<evidence type="ECO:0000256" key="1">
    <source>
        <dbReference type="SAM" id="MobiDB-lite"/>
    </source>
</evidence>
<reference evidence="2 3" key="1">
    <citation type="submission" date="2013-05" db="EMBL/GenBank/DDBJ databases">
        <title>Complete genome sequence of the lipase-producing bacterium Photobacterium gaetbulicola Gung47.</title>
        <authorList>
            <person name="Kim Y.-O."/>
        </authorList>
    </citation>
    <scope>NUCLEOTIDE SEQUENCE [LARGE SCALE GENOMIC DNA]</scope>
    <source>
        <strain evidence="2 3">Gung47</strain>
    </source>
</reference>
<organism evidence="2 3">
    <name type="scientific">Photobacterium gaetbulicola Gung47</name>
    <dbReference type="NCBI Taxonomy" id="658445"/>
    <lineage>
        <taxon>Bacteria</taxon>
        <taxon>Pseudomonadati</taxon>
        <taxon>Pseudomonadota</taxon>
        <taxon>Gammaproteobacteria</taxon>
        <taxon>Vibrionales</taxon>
        <taxon>Vibrionaceae</taxon>
        <taxon>Photobacterium</taxon>
    </lineage>
</organism>
<gene>
    <name evidence="2" type="ORF">H744_1c0819</name>
</gene>
<proteinExistence type="predicted"/>
<dbReference type="OrthoDB" id="5815974at2"/>
<dbReference type="EMBL" id="CP005973">
    <property type="protein sequence ID" value="AJR05844.1"/>
    <property type="molecule type" value="Genomic_DNA"/>
</dbReference>
<evidence type="ECO:0000313" key="2">
    <source>
        <dbReference type="EMBL" id="AJR05844.1"/>
    </source>
</evidence>
<accession>A0A0C5WL93</accession>
<protein>
    <submittedName>
        <fullName evidence="2">Uncharacterized protein</fullName>
    </submittedName>
</protein>